<reference evidence="2 3" key="1">
    <citation type="submission" date="2016-10" db="EMBL/GenBank/DDBJ databases">
        <authorList>
            <person name="de Groot N.N."/>
        </authorList>
    </citation>
    <scope>NUCLEOTIDE SEQUENCE [LARGE SCALE GENOMIC DNA]</scope>
    <source>
        <strain evidence="2 3">LMG 2247</strain>
    </source>
</reference>
<gene>
    <name evidence="2" type="ORF">SAMN05216466_112234</name>
</gene>
<feature type="region of interest" description="Disordered" evidence="1">
    <location>
        <begin position="58"/>
        <end position="78"/>
    </location>
</feature>
<name>A0A1G8ETY8_9BURK</name>
<dbReference type="AlphaFoldDB" id="A0A1G8ETY8"/>
<dbReference type="OrthoDB" id="9804504at2"/>
<evidence type="ECO:0000313" key="3">
    <source>
        <dbReference type="Proteomes" id="UP000199706"/>
    </source>
</evidence>
<evidence type="ECO:0000313" key="2">
    <source>
        <dbReference type="EMBL" id="SDH73371.1"/>
    </source>
</evidence>
<evidence type="ECO:0000256" key="1">
    <source>
        <dbReference type="SAM" id="MobiDB-lite"/>
    </source>
</evidence>
<protein>
    <submittedName>
        <fullName evidence="2">Uncharacterized protein</fullName>
    </submittedName>
</protein>
<sequence length="78" mass="8362">MKLVEMNRNAGGAVIWMTGSFDAPVDPDLSIETDRLSVDEGVGQLIAYLAATGVVPGTLPDVSQESGSRWEPRARFGR</sequence>
<proteinExistence type="predicted"/>
<dbReference type="RefSeq" id="WP_090687808.1">
    <property type="nucleotide sequence ID" value="NZ_FNCJ01000012.1"/>
</dbReference>
<accession>A0A1G8ETY8</accession>
<organism evidence="2 3">
    <name type="scientific">Paraburkholderia phenazinium</name>
    <dbReference type="NCBI Taxonomy" id="60549"/>
    <lineage>
        <taxon>Bacteria</taxon>
        <taxon>Pseudomonadati</taxon>
        <taxon>Pseudomonadota</taxon>
        <taxon>Betaproteobacteria</taxon>
        <taxon>Burkholderiales</taxon>
        <taxon>Burkholderiaceae</taxon>
        <taxon>Paraburkholderia</taxon>
    </lineage>
</organism>
<dbReference type="Proteomes" id="UP000199706">
    <property type="component" value="Unassembled WGS sequence"/>
</dbReference>
<dbReference type="EMBL" id="FNCJ01000012">
    <property type="protein sequence ID" value="SDH73371.1"/>
    <property type="molecule type" value="Genomic_DNA"/>
</dbReference>
<feature type="compositionally biased region" description="Basic and acidic residues" evidence="1">
    <location>
        <begin position="68"/>
        <end position="78"/>
    </location>
</feature>